<dbReference type="RefSeq" id="WP_089802326.1">
    <property type="nucleotide sequence ID" value="NZ_BJYE01000022.1"/>
</dbReference>
<organism evidence="1 2">
    <name type="scientific">Halolactibacillus alkaliphilus</name>
    <dbReference type="NCBI Taxonomy" id="442899"/>
    <lineage>
        <taxon>Bacteria</taxon>
        <taxon>Bacillati</taxon>
        <taxon>Bacillota</taxon>
        <taxon>Bacilli</taxon>
        <taxon>Bacillales</taxon>
        <taxon>Bacillaceae</taxon>
        <taxon>Halolactibacillus</taxon>
    </lineage>
</organism>
<dbReference type="OrthoDB" id="9791273at2"/>
<sequence length="121" mass="14168">MVHEENKDNMRPVSIEDAEKFLHCGELSYGFFTIKYKACSDVQANDMYRSIHRHVVFTIDEGLSSVFARKYRKKLLGKLMDKATRLIAEWFKKYGFTPGIVSALHAFRSKLEFTPSNKWNR</sequence>
<keyword evidence="2" id="KW-1185">Reference proteome</keyword>
<dbReference type="Proteomes" id="UP000321400">
    <property type="component" value="Unassembled WGS sequence"/>
</dbReference>
<evidence type="ECO:0000313" key="1">
    <source>
        <dbReference type="EMBL" id="GEN57302.1"/>
    </source>
</evidence>
<reference evidence="1 2" key="1">
    <citation type="submission" date="2019-07" db="EMBL/GenBank/DDBJ databases">
        <title>Whole genome shotgun sequence of Halolactibacillus alkaliphilus NBRC 103919.</title>
        <authorList>
            <person name="Hosoyama A."/>
            <person name="Uohara A."/>
            <person name="Ohji S."/>
            <person name="Ichikawa N."/>
        </authorList>
    </citation>
    <scope>NUCLEOTIDE SEQUENCE [LARGE SCALE GENOMIC DNA]</scope>
    <source>
        <strain evidence="1 2">NBRC 103919</strain>
    </source>
</reference>
<dbReference type="AlphaFoldDB" id="A0A511X2Z1"/>
<accession>A0A511X2Z1</accession>
<protein>
    <submittedName>
        <fullName evidence="1">Uncharacterized protein</fullName>
    </submittedName>
</protein>
<gene>
    <name evidence="1" type="ORF">HAL01_17660</name>
</gene>
<name>A0A511X2Z1_9BACI</name>
<dbReference type="STRING" id="442899.SAMN05720591_12017"/>
<comment type="caution">
    <text evidence="1">The sequence shown here is derived from an EMBL/GenBank/DDBJ whole genome shotgun (WGS) entry which is preliminary data.</text>
</comment>
<evidence type="ECO:0000313" key="2">
    <source>
        <dbReference type="Proteomes" id="UP000321400"/>
    </source>
</evidence>
<dbReference type="EMBL" id="BJYE01000022">
    <property type="protein sequence ID" value="GEN57302.1"/>
    <property type="molecule type" value="Genomic_DNA"/>
</dbReference>
<proteinExistence type="predicted"/>